<evidence type="ECO:0000313" key="3">
    <source>
        <dbReference type="EMBL" id="GHP02856.1"/>
    </source>
</evidence>
<feature type="chain" id="PRO_5032990748" evidence="2">
    <location>
        <begin position="19"/>
        <end position="412"/>
    </location>
</feature>
<name>A0A830H6L1_9CHLO</name>
<accession>A0A830H6L1</accession>
<feature type="region of interest" description="Disordered" evidence="1">
    <location>
        <begin position="36"/>
        <end position="83"/>
    </location>
</feature>
<dbReference type="AlphaFoldDB" id="A0A830H6L1"/>
<evidence type="ECO:0000256" key="1">
    <source>
        <dbReference type="SAM" id="MobiDB-lite"/>
    </source>
</evidence>
<evidence type="ECO:0000313" key="4">
    <source>
        <dbReference type="Proteomes" id="UP000660262"/>
    </source>
</evidence>
<feature type="compositionally biased region" description="Acidic residues" evidence="1">
    <location>
        <begin position="48"/>
        <end position="58"/>
    </location>
</feature>
<feature type="signal peptide" evidence="2">
    <location>
        <begin position="1"/>
        <end position="18"/>
    </location>
</feature>
<dbReference type="EMBL" id="BNJQ01000004">
    <property type="protein sequence ID" value="GHP02856.1"/>
    <property type="molecule type" value="Genomic_DNA"/>
</dbReference>
<dbReference type="Proteomes" id="UP000660262">
    <property type="component" value="Unassembled WGS sequence"/>
</dbReference>
<organism evidence="3 4">
    <name type="scientific">Pycnococcus provasolii</name>
    <dbReference type="NCBI Taxonomy" id="41880"/>
    <lineage>
        <taxon>Eukaryota</taxon>
        <taxon>Viridiplantae</taxon>
        <taxon>Chlorophyta</taxon>
        <taxon>Pseudoscourfieldiophyceae</taxon>
        <taxon>Pseudoscourfieldiales</taxon>
        <taxon>Pycnococcaceae</taxon>
        <taxon>Pycnococcus</taxon>
    </lineage>
</organism>
<protein>
    <submittedName>
        <fullName evidence="3">Uncharacterized protein</fullName>
    </submittedName>
</protein>
<feature type="compositionally biased region" description="Acidic residues" evidence="1">
    <location>
        <begin position="73"/>
        <end position="83"/>
    </location>
</feature>
<keyword evidence="4" id="KW-1185">Reference proteome</keyword>
<gene>
    <name evidence="3" type="ORF">PPROV_000161100</name>
</gene>
<reference evidence="3" key="1">
    <citation type="submission" date="2020-10" db="EMBL/GenBank/DDBJ databases">
        <title>Unveiling of a novel bifunctional photoreceptor, Dualchrome1, isolated from a cosmopolitan green alga.</title>
        <authorList>
            <person name="Suzuki S."/>
            <person name="Kawachi M."/>
        </authorList>
    </citation>
    <scope>NUCLEOTIDE SEQUENCE</scope>
    <source>
        <strain evidence="3">NIES 2893</strain>
    </source>
</reference>
<keyword evidence="2" id="KW-0732">Signal</keyword>
<comment type="caution">
    <text evidence="3">The sequence shown here is derived from an EMBL/GenBank/DDBJ whole genome shotgun (WGS) entry which is preliminary data.</text>
</comment>
<evidence type="ECO:0000256" key="2">
    <source>
        <dbReference type="SAM" id="SignalP"/>
    </source>
</evidence>
<feature type="compositionally biased region" description="Basic and acidic residues" evidence="1">
    <location>
        <begin position="36"/>
        <end position="47"/>
    </location>
</feature>
<proteinExistence type="predicted"/>
<sequence>MAVPRLSVLASLALAVQGGLLAGLLAEGDECDASSLEHDNAVVKHDSFEEEEEEEEPGRDDAASKTPPNHDSFDDDDDGDDDDEREAVRAILRTLPQAASVALISHARGEAWRNGEHAHARLNVLLRNVPLDGGSTMDLSFTSQLDGVTLTDALRLSGGCIEVLRITACPLITAGDLESILPVLAPRIRVLEVGGTSAELEAARKALPRLLPKLRRNTTQRRSTASWEELDDVDVVEEGRLNCLERVIICTDAPHSSPWMSSLDTVVETRRLVDSWYATTSANCASDADHAASCFLAPSDAQMRTTWQTLGIKPPSDPTFDIVSHESCGTEKSDATPVPFGAMAEKFRLAFVSRDARLAPKRAKDRRRNARRRLVSDILSSHAHHRLGGMSDVDAPIWRPGPGRQMRGLQVY</sequence>